<dbReference type="RefSeq" id="XP_032129531.1">
    <property type="nucleotide sequence ID" value="XM_032273640.1"/>
</dbReference>
<sequence>MAASVVCRVAGTGAQVLLRTSRWPVPLRTPALRSTATFAQALQFVPETQVSKLDNGLRVASEQSSQPTCTVSWGRHWGEGLQIGPAVFSQVGV</sequence>
<accession>A0A6J3HHG7</accession>
<protein>
    <submittedName>
        <fullName evidence="2">Cytochrome b-c1 complex subunit 1, mitochondrial-like</fullName>
    </submittedName>
</protein>
<organism evidence="1 2">
    <name type="scientific">Sapajus apella</name>
    <name type="common">Brown-capped capuchin</name>
    <name type="synonym">Cebus apella</name>
    <dbReference type="NCBI Taxonomy" id="9515"/>
    <lineage>
        <taxon>Eukaryota</taxon>
        <taxon>Metazoa</taxon>
        <taxon>Chordata</taxon>
        <taxon>Craniata</taxon>
        <taxon>Vertebrata</taxon>
        <taxon>Euteleostomi</taxon>
        <taxon>Mammalia</taxon>
        <taxon>Eutheria</taxon>
        <taxon>Euarchontoglires</taxon>
        <taxon>Primates</taxon>
        <taxon>Haplorrhini</taxon>
        <taxon>Platyrrhini</taxon>
        <taxon>Cebidae</taxon>
        <taxon>Cebinae</taxon>
        <taxon>Sapajus</taxon>
    </lineage>
</organism>
<dbReference type="Proteomes" id="UP000504640">
    <property type="component" value="Unplaced"/>
</dbReference>
<proteinExistence type="predicted"/>
<reference evidence="2" key="1">
    <citation type="submission" date="2025-08" db="UniProtKB">
        <authorList>
            <consortium name="RefSeq"/>
        </authorList>
    </citation>
    <scope>IDENTIFICATION</scope>
    <source>
        <tissue evidence="2">Blood</tissue>
    </source>
</reference>
<gene>
    <name evidence="2" type="primary">LOC116547863</name>
</gene>
<keyword evidence="1" id="KW-1185">Reference proteome</keyword>
<evidence type="ECO:0000313" key="1">
    <source>
        <dbReference type="Proteomes" id="UP000504640"/>
    </source>
</evidence>
<name>A0A6J3HHG7_SAPAP</name>
<dbReference type="AlphaFoldDB" id="A0A6J3HHG7"/>
<evidence type="ECO:0000313" key="2">
    <source>
        <dbReference type="RefSeq" id="XP_032129531.1"/>
    </source>
</evidence>
<dbReference type="GeneID" id="116547863"/>